<dbReference type="Pfam" id="PF14343">
    <property type="entry name" value="PrcB_C"/>
    <property type="match status" value="1"/>
</dbReference>
<protein>
    <submittedName>
        <fullName evidence="2">Protease complex subunit PrcB family protein</fullName>
    </submittedName>
</protein>
<dbReference type="GO" id="GO:0006508">
    <property type="term" value="P:proteolysis"/>
    <property type="evidence" value="ECO:0007669"/>
    <property type="project" value="UniProtKB-KW"/>
</dbReference>
<accession>A0AAW4WJY1</accession>
<comment type="caution">
    <text evidence="2">The sequence shown here is derived from an EMBL/GenBank/DDBJ whole genome shotgun (WGS) entry which is preliminary data.</text>
</comment>
<evidence type="ECO:0000313" key="2">
    <source>
        <dbReference type="EMBL" id="MCC2242087.1"/>
    </source>
</evidence>
<gene>
    <name evidence="2" type="ORF">LKD47_07205</name>
</gene>
<keyword evidence="2" id="KW-0645">Protease</keyword>
<dbReference type="InterPro" id="IPR025748">
    <property type="entry name" value="PrcB_C_dom"/>
</dbReference>
<dbReference type="EMBL" id="JAJEQW010000006">
    <property type="protein sequence ID" value="MCC2242087.1"/>
    <property type="molecule type" value="Genomic_DNA"/>
</dbReference>
<reference evidence="2" key="1">
    <citation type="submission" date="2021-10" db="EMBL/GenBank/DDBJ databases">
        <title>Anaerobic single-cell dispensing facilitates the cultivation of human gut bacteria.</title>
        <authorList>
            <person name="Afrizal A."/>
        </authorList>
    </citation>
    <scope>NUCLEOTIDE SEQUENCE</scope>
    <source>
        <strain evidence="2">CLA-AA-H204</strain>
    </source>
</reference>
<sequence length="146" mass="16160">MKRKTIEARKAVRSVIGLLAVAWIGLAAAGCGIEDTNGSKIEDVEFTVLEEEAVPEELKQEIEERKEMDFKLTYEDNGKLYIARGYGEKETGGYSISVKDVYLTQNALCFVTTLIGPGENETVAKAPSFPYIVVEVTKCDKNVVFE</sequence>
<feature type="domain" description="PrcB C-terminal" evidence="1">
    <location>
        <begin position="80"/>
        <end position="136"/>
    </location>
</feature>
<evidence type="ECO:0000313" key="3">
    <source>
        <dbReference type="Proteomes" id="UP001198893"/>
    </source>
</evidence>
<evidence type="ECO:0000259" key="1">
    <source>
        <dbReference type="Pfam" id="PF14343"/>
    </source>
</evidence>
<name>A0AAW4WJY1_9FIRM</name>
<dbReference type="AlphaFoldDB" id="A0AAW4WJY1"/>
<dbReference type="PROSITE" id="PS51257">
    <property type="entry name" value="PROKAR_LIPOPROTEIN"/>
    <property type="match status" value="1"/>
</dbReference>
<dbReference type="Proteomes" id="UP001198893">
    <property type="component" value="Unassembled WGS sequence"/>
</dbReference>
<keyword evidence="2" id="KW-0378">Hydrolase</keyword>
<dbReference type="RefSeq" id="WP_227710067.1">
    <property type="nucleotide sequence ID" value="NZ_JAJEQW010000006.1"/>
</dbReference>
<organism evidence="2 3">
    <name type="scientific">Roseburia amylophila</name>
    <dbReference type="NCBI Taxonomy" id="2981794"/>
    <lineage>
        <taxon>Bacteria</taxon>
        <taxon>Bacillati</taxon>
        <taxon>Bacillota</taxon>
        <taxon>Clostridia</taxon>
        <taxon>Lachnospirales</taxon>
        <taxon>Lachnospiraceae</taxon>
        <taxon>Roseburia</taxon>
    </lineage>
</organism>
<proteinExistence type="predicted"/>
<dbReference type="GO" id="GO:0008233">
    <property type="term" value="F:peptidase activity"/>
    <property type="evidence" value="ECO:0007669"/>
    <property type="project" value="UniProtKB-KW"/>
</dbReference>